<dbReference type="InterPro" id="IPR036259">
    <property type="entry name" value="MFS_trans_sf"/>
</dbReference>
<gene>
    <name evidence="8" type="ORF">SUNI508_02952</name>
</gene>
<evidence type="ECO:0000256" key="3">
    <source>
        <dbReference type="ARBA" id="ARBA00022692"/>
    </source>
</evidence>
<name>A0ABR2VGC5_9PEZI</name>
<feature type="transmembrane region" description="Helical" evidence="6">
    <location>
        <begin position="289"/>
        <end position="306"/>
    </location>
</feature>
<dbReference type="PROSITE" id="PS50850">
    <property type="entry name" value="MFS"/>
    <property type="match status" value="1"/>
</dbReference>
<feature type="transmembrane region" description="Helical" evidence="6">
    <location>
        <begin position="90"/>
        <end position="111"/>
    </location>
</feature>
<feature type="transmembrane region" description="Helical" evidence="6">
    <location>
        <begin position="149"/>
        <end position="170"/>
    </location>
</feature>
<evidence type="ECO:0000259" key="7">
    <source>
        <dbReference type="PROSITE" id="PS50850"/>
    </source>
</evidence>
<feature type="transmembrane region" description="Helical" evidence="6">
    <location>
        <begin position="211"/>
        <end position="233"/>
    </location>
</feature>
<comment type="subcellular location">
    <subcellularLocation>
        <location evidence="1">Membrane</location>
        <topology evidence="1">Multi-pass membrane protein</topology>
    </subcellularLocation>
</comment>
<comment type="caution">
    <text evidence="8">The sequence shown here is derived from an EMBL/GenBank/DDBJ whole genome shotgun (WGS) entry which is preliminary data.</text>
</comment>
<evidence type="ECO:0000256" key="6">
    <source>
        <dbReference type="SAM" id="Phobius"/>
    </source>
</evidence>
<evidence type="ECO:0000256" key="5">
    <source>
        <dbReference type="ARBA" id="ARBA00023136"/>
    </source>
</evidence>
<feature type="domain" description="Major facilitator superfamily (MFS) profile" evidence="7">
    <location>
        <begin position="51"/>
        <end position="475"/>
    </location>
</feature>
<sequence>MKQKIEKPPHVESRIDPRYDLTALTVEDAEFLVSFSEEARKRVTWKVDIRLIPMLTILYLMSYLDRSNIGNAKIEGLNDELQLGGVKYNIALSIFFIPYILCEIPSNFLLAKASRPSLFLGAMIVAWGIIMTLTGVVQNFAGLCVTRLFLGFFEAGFFPGAIYLVSAWYLPNESQVRIAVFYCSSATAGAFSGLLAFAIANMDGVGGYRAWRWIFIIEGLASVLAGVTAILLMPDSPRSSGYFLTPDEIRYLEVRQLAVPGRRKHGHSEGGSKHFDWNSLVKVLKDWQVYLLAIVYLSSTGPNYALKFTMPQIIKNMGYQSSMAQVLTIPPYAVGVIATISSAWLSDRFTWRMPATIVSDLCIIVGHAILYVYGPTQKDHIPACYFALCLACVGFYPIPPAVNAWLISNTAPQTKRVMAIAYFGGLGNIGGIFGSFIYRDSEAPRYPSGYATAFSLACTGLASALLLEFIYKSINGKRGGLSEDEIGRQHTEDELEQMGDRSPLFRYNL</sequence>
<dbReference type="PANTHER" id="PTHR43791:SF79">
    <property type="entry name" value="MAJOR FACILITATOR SUPERFAMILY (MFS) PROFILE DOMAIN-CONTAINING PROTEIN"/>
    <property type="match status" value="1"/>
</dbReference>
<dbReference type="Proteomes" id="UP001408356">
    <property type="component" value="Unassembled WGS sequence"/>
</dbReference>
<proteinExistence type="predicted"/>
<feature type="transmembrane region" description="Helical" evidence="6">
    <location>
        <begin position="419"/>
        <end position="438"/>
    </location>
</feature>
<evidence type="ECO:0000313" key="9">
    <source>
        <dbReference type="Proteomes" id="UP001408356"/>
    </source>
</evidence>
<evidence type="ECO:0000313" key="8">
    <source>
        <dbReference type="EMBL" id="KAK9425591.1"/>
    </source>
</evidence>
<reference evidence="8 9" key="1">
    <citation type="journal article" date="2024" name="J. Plant Pathol.">
        <title>Sequence and assembly of the genome of Seiridium unicorne, isolate CBS 538.82, causal agent of cypress canker disease.</title>
        <authorList>
            <person name="Scali E."/>
            <person name="Rocca G.D."/>
            <person name="Danti R."/>
            <person name="Garbelotto M."/>
            <person name="Barberini S."/>
            <person name="Baroncelli R."/>
            <person name="Emiliani G."/>
        </authorList>
    </citation>
    <scope>NUCLEOTIDE SEQUENCE [LARGE SCALE GENOMIC DNA]</scope>
    <source>
        <strain evidence="8 9">BM-138-508</strain>
    </source>
</reference>
<feature type="transmembrane region" description="Helical" evidence="6">
    <location>
        <begin position="118"/>
        <end position="137"/>
    </location>
</feature>
<keyword evidence="9" id="KW-1185">Reference proteome</keyword>
<dbReference type="SUPFAM" id="SSF103473">
    <property type="entry name" value="MFS general substrate transporter"/>
    <property type="match status" value="1"/>
</dbReference>
<feature type="transmembrane region" description="Helical" evidence="6">
    <location>
        <begin position="450"/>
        <end position="471"/>
    </location>
</feature>
<feature type="transmembrane region" description="Helical" evidence="6">
    <location>
        <begin position="326"/>
        <end position="345"/>
    </location>
</feature>
<keyword evidence="5 6" id="KW-0472">Membrane</keyword>
<evidence type="ECO:0000256" key="2">
    <source>
        <dbReference type="ARBA" id="ARBA00022448"/>
    </source>
</evidence>
<dbReference type="PANTHER" id="PTHR43791">
    <property type="entry name" value="PERMEASE-RELATED"/>
    <property type="match status" value="1"/>
</dbReference>
<feature type="transmembrane region" description="Helical" evidence="6">
    <location>
        <begin position="385"/>
        <end position="407"/>
    </location>
</feature>
<dbReference type="Gene3D" id="1.20.1250.20">
    <property type="entry name" value="MFS general substrate transporter like domains"/>
    <property type="match status" value="2"/>
</dbReference>
<dbReference type="Pfam" id="PF07690">
    <property type="entry name" value="MFS_1"/>
    <property type="match status" value="1"/>
</dbReference>
<feature type="transmembrane region" description="Helical" evidence="6">
    <location>
        <begin position="357"/>
        <end position="373"/>
    </location>
</feature>
<keyword evidence="4 6" id="KW-1133">Transmembrane helix</keyword>
<dbReference type="EMBL" id="JARVKF010000013">
    <property type="protein sequence ID" value="KAK9425591.1"/>
    <property type="molecule type" value="Genomic_DNA"/>
</dbReference>
<feature type="transmembrane region" description="Helical" evidence="6">
    <location>
        <begin position="179"/>
        <end position="199"/>
    </location>
</feature>
<keyword evidence="3 6" id="KW-0812">Transmembrane</keyword>
<organism evidence="8 9">
    <name type="scientific">Seiridium unicorne</name>
    <dbReference type="NCBI Taxonomy" id="138068"/>
    <lineage>
        <taxon>Eukaryota</taxon>
        <taxon>Fungi</taxon>
        <taxon>Dikarya</taxon>
        <taxon>Ascomycota</taxon>
        <taxon>Pezizomycotina</taxon>
        <taxon>Sordariomycetes</taxon>
        <taxon>Xylariomycetidae</taxon>
        <taxon>Amphisphaeriales</taxon>
        <taxon>Sporocadaceae</taxon>
        <taxon>Seiridium</taxon>
    </lineage>
</organism>
<accession>A0ABR2VGC5</accession>
<keyword evidence="2" id="KW-0813">Transport</keyword>
<feature type="transmembrane region" description="Helical" evidence="6">
    <location>
        <begin position="47"/>
        <end position="64"/>
    </location>
</feature>
<dbReference type="InterPro" id="IPR020846">
    <property type="entry name" value="MFS_dom"/>
</dbReference>
<evidence type="ECO:0000256" key="1">
    <source>
        <dbReference type="ARBA" id="ARBA00004141"/>
    </source>
</evidence>
<protein>
    <submittedName>
        <fullName evidence="8">Major facilitator superfamily (MFS) profile domain-containing protein</fullName>
    </submittedName>
</protein>
<evidence type="ECO:0000256" key="4">
    <source>
        <dbReference type="ARBA" id="ARBA00022989"/>
    </source>
</evidence>
<dbReference type="InterPro" id="IPR011701">
    <property type="entry name" value="MFS"/>
</dbReference>